<dbReference type="SUPFAM" id="SSF51735">
    <property type="entry name" value="NAD(P)-binding Rossmann-fold domains"/>
    <property type="match status" value="1"/>
</dbReference>
<organism evidence="2">
    <name type="scientific">marine sediment metagenome</name>
    <dbReference type="NCBI Taxonomy" id="412755"/>
    <lineage>
        <taxon>unclassified sequences</taxon>
        <taxon>metagenomes</taxon>
        <taxon>ecological metagenomes</taxon>
    </lineage>
</organism>
<feature type="domain" description="NAD-dependent epimerase/dehydratase" evidence="1">
    <location>
        <begin position="1"/>
        <end position="81"/>
    </location>
</feature>
<dbReference type="AlphaFoldDB" id="X1MVU1"/>
<reference evidence="2" key="1">
    <citation type="journal article" date="2014" name="Front. Microbiol.">
        <title>High frequency of phylogenetically diverse reductive dehalogenase-homologous genes in deep subseafloor sedimentary metagenomes.</title>
        <authorList>
            <person name="Kawai M."/>
            <person name="Futagami T."/>
            <person name="Toyoda A."/>
            <person name="Takaki Y."/>
            <person name="Nishi S."/>
            <person name="Hori S."/>
            <person name="Arai W."/>
            <person name="Tsubouchi T."/>
            <person name="Morono Y."/>
            <person name="Uchiyama I."/>
            <person name="Ito T."/>
            <person name="Fujiyama A."/>
            <person name="Inagaki F."/>
            <person name="Takami H."/>
        </authorList>
    </citation>
    <scope>NUCLEOTIDE SEQUENCE</scope>
    <source>
        <strain evidence="2">Expedition CK06-06</strain>
    </source>
</reference>
<dbReference type="InterPro" id="IPR050177">
    <property type="entry name" value="Lipid_A_modif_metabolic_enz"/>
</dbReference>
<gene>
    <name evidence="2" type="ORF">S06H3_34782</name>
</gene>
<dbReference type="EMBL" id="BARV01020916">
    <property type="protein sequence ID" value="GAI18830.1"/>
    <property type="molecule type" value="Genomic_DNA"/>
</dbReference>
<dbReference type="InterPro" id="IPR001509">
    <property type="entry name" value="Epimerase_deHydtase"/>
</dbReference>
<name>X1MVU1_9ZZZZ</name>
<feature type="non-terminal residue" evidence="2">
    <location>
        <position position="1"/>
    </location>
</feature>
<dbReference type="Gene3D" id="3.40.50.720">
    <property type="entry name" value="NAD(P)-binding Rossmann-like Domain"/>
    <property type="match status" value="1"/>
</dbReference>
<dbReference type="PANTHER" id="PTHR43245:SF13">
    <property type="entry name" value="UDP-D-APIOSE_UDP-D-XYLOSE SYNTHASE 2"/>
    <property type="match status" value="1"/>
</dbReference>
<proteinExistence type="predicted"/>
<dbReference type="Pfam" id="PF01370">
    <property type="entry name" value="Epimerase"/>
    <property type="match status" value="1"/>
</dbReference>
<dbReference type="PRINTS" id="PR01713">
    <property type="entry name" value="NUCEPIMERASE"/>
</dbReference>
<accession>X1MVU1</accession>
<sequence length="155" mass="17255">YGLETIMLRYFNVFGPYQKPHSEYAAAIPKFLTAALTDQPAVIFGDGQQSRDFTFVNNVVEANMAAIAAPPEALGKVFNIACGESYSLLQLLDLLEHILGKKIGREFAEPRPGDVKYSLADVSSAEKYLGYIPRVEFKEGLKQTVEWFSDVVRSK</sequence>
<dbReference type="Gene3D" id="3.90.25.10">
    <property type="entry name" value="UDP-galactose 4-epimerase, domain 1"/>
    <property type="match status" value="1"/>
</dbReference>
<dbReference type="PANTHER" id="PTHR43245">
    <property type="entry name" value="BIFUNCTIONAL POLYMYXIN RESISTANCE PROTEIN ARNA"/>
    <property type="match status" value="1"/>
</dbReference>
<evidence type="ECO:0000259" key="1">
    <source>
        <dbReference type="Pfam" id="PF01370"/>
    </source>
</evidence>
<evidence type="ECO:0000313" key="2">
    <source>
        <dbReference type="EMBL" id="GAI18830.1"/>
    </source>
</evidence>
<dbReference type="InterPro" id="IPR036291">
    <property type="entry name" value="NAD(P)-bd_dom_sf"/>
</dbReference>
<protein>
    <recommendedName>
        <fullName evidence="1">NAD-dependent epimerase/dehydratase domain-containing protein</fullName>
    </recommendedName>
</protein>
<comment type="caution">
    <text evidence="2">The sequence shown here is derived from an EMBL/GenBank/DDBJ whole genome shotgun (WGS) entry which is preliminary data.</text>
</comment>